<sequence>MTRRPTAAGDDTRRADGPSGLTGAEAARLLRLLTPREAQVLALLAAGHDADGIARALGIPPGAARVHLHRAMRKLGVQTRASAAALATRLADPAPATERAERAERPTSRRRRAARSRRSPGRLPDGVRLRPAHHTPPRSSPGSPLPAAPEPAADAPQPVASLPTEPTAPPVLATVPATGTVPAAAARPVDFEAFCAAAHARLVQQVFLVATGRRRARHCVHAALGAASRRWETVSRLPDPEGWVRARAFDAVLSPWRRGGPRRTHRLHPPRLRIRVRPATEADAPPDGLTAAEAAAPTGRGGRATRPTRRDRALLRALRRLPRPQRRAVVLHDAVGLPVDEVAYEVESSTAAAAGRVLAARAALAASVPELVGDDPADPAFGDRLGGLLHRAAVRGCPAPRPPAAATLTTASLIRTAVGTGAAGLLSTAMGVAILATLLGGGPSTLFRQADPEPGPPACAGGAAVNTGPVLPGFESGVQSLWCNPSAGDQARLADGPPAPTTSPSGSESATAAADPPSPTPAGPPTAPVRPSTPAASAVPPVAPVPPVRPSAPVERPRPTASAAVSPGAVPNLPLVPVAPGGPRKPASPVEPTPPAAATPAATPAPSRPTTVGCTLLGRCPEPFPPAAAERTGPAR</sequence>
<dbReference type="InterPro" id="IPR000792">
    <property type="entry name" value="Tscrpt_reg_LuxR_C"/>
</dbReference>
<evidence type="ECO:0000256" key="4">
    <source>
        <dbReference type="ARBA" id="ARBA00023163"/>
    </source>
</evidence>
<evidence type="ECO:0000256" key="1">
    <source>
        <dbReference type="ARBA" id="ARBA00023015"/>
    </source>
</evidence>
<dbReference type="InterPro" id="IPR016032">
    <property type="entry name" value="Sig_transdc_resp-reg_C-effctor"/>
</dbReference>
<dbReference type="SUPFAM" id="SSF88659">
    <property type="entry name" value="Sigma3 and sigma4 domains of RNA polymerase sigma factors"/>
    <property type="match status" value="1"/>
</dbReference>
<proteinExistence type="predicted"/>
<dbReference type="EMBL" id="CP159872">
    <property type="protein sequence ID" value="XCM80005.1"/>
    <property type="molecule type" value="Genomic_DNA"/>
</dbReference>
<keyword evidence="4" id="KW-0804">Transcription</keyword>
<keyword evidence="1" id="KW-0805">Transcription regulation</keyword>
<feature type="compositionally biased region" description="Basic residues" evidence="5">
    <location>
        <begin position="108"/>
        <end position="120"/>
    </location>
</feature>
<dbReference type="InterPro" id="IPR036388">
    <property type="entry name" value="WH-like_DNA-bd_sf"/>
</dbReference>
<dbReference type="Gene3D" id="1.10.10.10">
    <property type="entry name" value="Winged helix-like DNA-binding domain superfamily/Winged helix DNA-binding domain"/>
    <property type="match status" value="2"/>
</dbReference>
<feature type="compositionally biased region" description="Low complexity" evidence="5">
    <location>
        <begin position="529"/>
        <end position="540"/>
    </location>
</feature>
<dbReference type="InterPro" id="IPR013324">
    <property type="entry name" value="RNA_pol_sigma_r3/r4-like"/>
</dbReference>
<feature type="compositionally biased region" description="Low complexity" evidence="5">
    <location>
        <begin position="150"/>
        <end position="173"/>
    </location>
</feature>
<evidence type="ECO:0000256" key="5">
    <source>
        <dbReference type="SAM" id="MobiDB-lite"/>
    </source>
</evidence>
<name>A0AAU8JW05_9ACTN</name>
<keyword evidence="3 7" id="KW-0238">DNA-binding</keyword>
<dbReference type="SUPFAM" id="SSF46894">
    <property type="entry name" value="C-terminal effector domain of the bipartite response regulators"/>
    <property type="match status" value="1"/>
</dbReference>
<dbReference type="CDD" id="cd06170">
    <property type="entry name" value="LuxR_C_like"/>
    <property type="match status" value="1"/>
</dbReference>
<organism evidence="7">
    <name type="scientific">Kitasatospora camelliae</name>
    <dbReference type="NCBI Taxonomy" id="3156397"/>
    <lineage>
        <taxon>Bacteria</taxon>
        <taxon>Bacillati</taxon>
        <taxon>Actinomycetota</taxon>
        <taxon>Actinomycetes</taxon>
        <taxon>Kitasatosporales</taxon>
        <taxon>Streptomycetaceae</taxon>
        <taxon>Kitasatospora</taxon>
    </lineage>
</organism>
<feature type="compositionally biased region" description="Low complexity" evidence="5">
    <location>
        <begin position="502"/>
        <end position="515"/>
    </location>
</feature>
<dbReference type="InterPro" id="IPR039425">
    <property type="entry name" value="RNA_pol_sigma-70-like"/>
</dbReference>
<feature type="region of interest" description="Disordered" evidence="5">
    <location>
        <begin position="86"/>
        <end position="173"/>
    </location>
</feature>
<feature type="compositionally biased region" description="Low complexity" evidence="5">
    <location>
        <begin position="567"/>
        <end position="588"/>
    </location>
</feature>
<evidence type="ECO:0000259" key="6">
    <source>
        <dbReference type="PROSITE" id="PS50043"/>
    </source>
</evidence>
<feature type="compositionally biased region" description="Low complexity" evidence="5">
    <location>
        <begin position="598"/>
        <end position="611"/>
    </location>
</feature>
<dbReference type="GO" id="GO:0016987">
    <property type="term" value="F:sigma factor activity"/>
    <property type="evidence" value="ECO:0007669"/>
    <property type="project" value="UniProtKB-KW"/>
</dbReference>
<keyword evidence="2" id="KW-0731">Sigma factor</keyword>
<feature type="region of interest" description="Disordered" evidence="5">
    <location>
        <begin position="482"/>
        <end position="636"/>
    </location>
</feature>
<dbReference type="KEGG" id="kcm:ABWK59_14305"/>
<dbReference type="PANTHER" id="PTHR43133:SF8">
    <property type="entry name" value="RNA POLYMERASE SIGMA FACTOR HI_1459-RELATED"/>
    <property type="match status" value="1"/>
</dbReference>
<evidence type="ECO:0000256" key="3">
    <source>
        <dbReference type="ARBA" id="ARBA00023125"/>
    </source>
</evidence>
<feature type="domain" description="HTH luxR-type" evidence="6">
    <location>
        <begin position="26"/>
        <end position="91"/>
    </location>
</feature>
<dbReference type="SMART" id="SM00421">
    <property type="entry name" value="HTH_LUXR"/>
    <property type="match status" value="1"/>
</dbReference>
<dbReference type="AlphaFoldDB" id="A0AAU8JW05"/>
<feature type="compositionally biased region" description="Pro residues" evidence="5">
    <location>
        <begin position="541"/>
        <end position="550"/>
    </location>
</feature>
<feature type="compositionally biased region" description="Pro residues" evidence="5">
    <location>
        <begin position="516"/>
        <end position="528"/>
    </location>
</feature>
<feature type="compositionally biased region" description="Basic and acidic residues" evidence="5">
    <location>
        <begin position="98"/>
        <end position="107"/>
    </location>
</feature>
<gene>
    <name evidence="7" type="ORF">ABWK59_14305</name>
</gene>
<feature type="region of interest" description="Disordered" evidence="5">
    <location>
        <begin position="1"/>
        <end position="22"/>
    </location>
</feature>
<dbReference type="RefSeq" id="WP_354640966.1">
    <property type="nucleotide sequence ID" value="NZ_CP159872.1"/>
</dbReference>
<dbReference type="PANTHER" id="PTHR43133">
    <property type="entry name" value="RNA POLYMERASE ECF-TYPE SIGMA FACTO"/>
    <property type="match status" value="1"/>
</dbReference>
<dbReference type="Pfam" id="PF00196">
    <property type="entry name" value="GerE"/>
    <property type="match status" value="1"/>
</dbReference>
<evidence type="ECO:0000256" key="2">
    <source>
        <dbReference type="ARBA" id="ARBA00023082"/>
    </source>
</evidence>
<accession>A0AAU8JW05</accession>
<dbReference type="PROSITE" id="PS50043">
    <property type="entry name" value="HTH_LUXR_2"/>
    <property type="match status" value="1"/>
</dbReference>
<protein>
    <submittedName>
        <fullName evidence="7">Sigma factor-like helix-turn-helix DNA-binding protein</fullName>
    </submittedName>
</protein>
<reference evidence="7" key="1">
    <citation type="submission" date="2024-06" db="EMBL/GenBank/DDBJ databases">
        <title>The genome sequences of Kitasatospora sp. strain HUAS MG31.</title>
        <authorList>
            <person name="Mo P."/>
        </authorList>
    </citation>
    <scope>NUCLEOTIDE SEQUENCE</scope>
    <source>
        <strain evidence="7">HUAS MG31</strain>
    </source>
</reference>
<evidence type="ECO:0000313" key="7">
    <source>
        <dbReference type="EMBL" id="XCM80005.1"/>
    </source>
</evidence>
<dbReference type="GO" id="GO:0003677">
    <property type="term" value="F:DNA binding"/>
    <property type="evidence" value="ECO:0007669"/>
    <property type="project" value="UniProtKB-KW"/>
</dbReference>
<feature type="compositionally biased region" description="Low complexity" evidence="5">
    <location>
        <begin position="86"/>
        <end position="97"/>
    </location>
</feature>
<feature type="compositionally biased region" description="Low complexity" evidence="5">
    <location>
        <begin position="285"/>
        <end position="298"/>
    </location>
</feature>
<feature type="region of interest" description="Disordered" evidence="5">
    <location>
        <begin position="278"/>
        <end position="309"/>
    </location>
</feature>